<keyword evidence="6 8" id="KW-0675">Receptor</keyword>
<dbReference type="InterPro" id="IPR013604">
    <property type="entry name" value="7TM_chemorcpt"/>
</dbReference>
<dbReference type="GO" id="GO:0043025">
    <property type="term" value="C:neuronal cell body"/>
    <property type="evidence" value="ECO:0007669"/>
    <property type="project" value="TreeGrafter"/>
</dbReference>
<gene>
    <name evidence="9" type="ORF">HICCMSTLAB_LOCUS4094</name>
</gene>
<organism evidence="9 10">
    <name type="scientific">Cotesia congregata</name>
    <name type="common">Parasitoid wasp</name>
    <name type="synonym">Apanteles congregatus</name>
    <dbReference type="NCBI Taxonomy" id="51543"/>
    <lineage>
        <taxon>Eukaryota</taxon>
        <taxon>Metazoa</taxon>
        <taxon>Ecdysozoa</taxon>
        <taxon>Arthropoda</taxon>
        <taxon>Hexapoda</taxon>
        <taxon>Insecta</taxon>
        <taxon>Pterygota</taxon>
        <taxon>Neoptera</taxon>
        <taxon>Endopterygota</taxon>
        <taxon>Hymenoptera</taxon>
        <taxon>Apocrita</taxon>
        <taxon>Ichneumonoidea</taxon>
        <taxon>Braconidae</taxon>
        <taxon>Microgastrinae</taxon>
        <taxon>Cotesia</taxon>
    </lineage>
</organism>
<dbReference type="EMBL" id="CAJNRD030001118">
    <property type="protein sequence ID" value="CAG5084397.1"/>
    <property type="molecule type" value="Genomic_DNA"/>
</dbReference>
<comment type="caution">
    <text evidence="9">The sequence shown here is derived from an EMBL/GenBank/DDBJ whole genome shotgun (WGS) entry which is preliminary data.</text>
</comment>
<dbReference type="AlphaFoldDB" id="A0A8J2H8B7"/>
<feature type="transmembrane region" description="Helical" evidence="8">
    <location>
        <begin position="51"/>
        <end position="78"/>
    </location>
</feature>
<evidence type="ECO:0000256" key="2">
    <source>
        <dbReference type="ARBA" id="ARBA00022475"/>
    </source>
</evidence>
<feature type="transmembrane region" description="Helical" evidence="8">
    <location>
        <begin position="186"/>
        <end position="206"/>
    </location>
</feature>
<keyword evidence="5 8" id="KW-0472">Membrane</keyword>
<evidence type="ECO:0000256" key="1">
    <source>
        <dbReference type="ARBA" id="ARBA00004651"/>
    </source>
</evidence>
<evidence type="ECO:0000256" key="7">
    <source>
        <dbReference type="ARBA" id="ARBA00023224"/>
    </source>
</evidence>
<evidence type="ECO:0000256" key="8">
    <source>
        <dbReference type="RuleBase" id="RU363108"/>
    </source>
</evidence>
<dbReference type="Proteomes" id="UP000786811">
    <property type="component" value="Unassembled WGS sequence"/>
</dbReference>
<dbReference type="GO" id="GO:0007165">
    <property type="term" value="P:signal transduction"/>
    <property type="evidence" value="ECO:0007669"/>
    <property type="project" value="UniProtKB-KW"/>
</dbReference>
<protein>
    <recommendedName>
        <fullName evidence="8">Gustatory receptor</fullName>
    </recommendedName>
</protein>
<reference evidence="9" key="1">
    <citation type="submission" date="2021-04" db="EMBL/GenBank/DDBJ databases">
        <authorList>
            <person name="Chebbi M.A.C M."/>
        </authorList>
    </citation>
    <scope>NUCLEOTIDE SEQUENCE</scope>
</reference>
<dbReference type="GO" id="GO:0030425">
    <property type="term" value="C:dendrite"/>
    <property type="evidence" value="ECO:0007669"/>
    <property type="project" value="TreeGrafter"/>
</dbReference>
<dbReference type="GO" id="GO:0030424">
    <property type="term" value="C:axon"/>
    <property type="evidence" value="ECO:0007669"/>
    <property type="project" value="TreeGrafter"/>
</dbReference>
<dbReference type="GO" id="GO:0008049">
    <property type="term" value="P:male courtship behavior"/>
    <property type="evidence" value="ECO:0007669"/>
    <property type="project" value="TreeGrafter"/>
</dbReference>
<feature type="transmembrane region" description="Helical" evidence="8">
    <location>
        <begin position="155"/>
        <end position="174"/>
    </location>
</feature>
<keyword evidence="2 8" id="KW-1003">Cell membrane</keyword>
<keyword evidence="3 8" id="KW-0812">Transmembrane</keyword>
<comment type="function">
    <text evidence="8">Gustatory receptor which mediates acceptance or avoidance behavior, depending on its substrates.</text>
</comment>
<keyword evidence="10" id="KW-1185">Reference proteome</keyword>
<feature type="transmembrane region" description="Helical" evidence="8">
    <location>
        <begin position="12"/>
        <end position="30"/>
    </location>
</feature>
<name>A0A8J2H8B7_COTCN</name>
<evidence type="ECO:0000313" key="10">
    <source>
        <dbReference type="Proteomes" id="UP000786811"/>
    </source>
</evidence>
<dbReference type="Pfam" id="PF08395">
    <property type="entry name" value="7tm_7"/>
    <property type="match status" value="1"/>
</dbReference>
<dbReference type="GO" id="GO:0005886">
    <property type="term" value="C:plasma membrane"/>
    <property type="evidence" value="ECO:0007669"/>
    <property type="project" value="UniProtKB-SubCell"/>
</dbReference>
<proteinExistence type="inferred from homology"/>
<sequence length="409" mass="47989">MTMRNLSSVSKRIFMVLQYIIFKLIGLSPWTIDVTELFNNNRRMINYNSDFLKYSIIGVVYNLLLIISLGSFHIYVLFYSNEVGFYEMFIDSVLTSRVHLVMLNLDIIITLVIWFNYIVRQKKIIDVVERLIKLDKKLQKYDFILNDCKKNCRTYLIFFINFVLCLFLLIIQLKKVNWSINALIEFIPIVVMSWSMMQFTLMINLIKKRFEKVNKLLLSLGNLVETEEELLTIDDVFSLKEPAPKKIIVGSIVHDVDEINDMHSELCDLWSEVLNFYGIPVLLTIYQFCGKCINTSYLVWIISHIYRIYGSAIFSNLFIIFGLFVMINTVTKTIIDESKKTARNIHVLQNKCIMDEKNLEKLCDFSWSLLHRQLECCVCNFINIDGTLLLTLLDMVVEYTIVLIGFRMS</sequence>
<dbReference type="PANTHER" id="PTHR21143:SF104">
    <property type="entry name" value="GUSTATORY RECEPTOR 8A-RELATED"/>
    <property type="match status" value="1"/>
</dbReference>
<keyword evidence="7 8" id="KW-0807">Transducer</keyword>
<evidence type="ECO:0000256" key="4">
    <source>
        <dbReference type="ARBA" id="ARBA00022989"/>
    </source>
</evidence>
<feature type="transmembrane region" description="Helical" evidence="8">
    <location>
        <begin position="308"/>
        <end position="330"/>
    </location>
</feature>
<feature type="transmembrane region" description="Helical" evidence="8">
    <location>
        <begin position="269"/>
        <end position="288"/>
    </location>
</feature>
<comment type="similarity">
    <text evidence="8">Belongs to the insect chemoreceptor superfamily. Gustatory receptor (GR) family.</text>
</comment>
<dbReference type="GO" id="GO:0007635">
    <property type="term" value="P:chemosensory behavior"/>
    <property type="evidence" value="ECO:0007669"/>
    <property type="project" value="TreeGrafter"/>
</dbReference>
<evidence type="ECO:0000313" key="9">
    <source>
        <dbReference type="EMBL" id="CAG5084397.1"/>
    </source>
</evidence>
<keyword evidence="4 8" id="KW-1133">Transmembrane helix</keyword>
<accession>A0A8J2H8B7</accession>
<feature type="transmembrane region" description="Helical" evidence="8">
    <location>
        <begin position="98"/>
        <end position="119"/>
    </location>
</feature>
<evidence type="ECO:0000256" key="5">
    <source>
        <dbReference type="ARBA" id="ARBA00023136"/>
    </source>
</evidence>
<dbReference type="GO" id="GO:0050909">
    <property type="term" value="P:sensory perception of taste"/>
    <property type="evidence" value="ECO:0007669"/>
    <property type="project" value="InterPro"/>
</dbReference>
<evidence type="ECO:0000256" key="6">
    <source>
        <dbReference type="ARBA" id="ARBA00023170"/>
    </source>
</evidence>
<dbReference type="OrthoDB" id="6366728at2759"/>
<dbReference type="PANTHER" id="PTHR21143">
    <property type="entry name" value="INVERTEBRATE GUSTATORY RECEPTOR"/>
    <property type="match status" value="1"/>
</dbReference>
<comment type="subcellular location">
    <subcellularLocation>
        <location evidence="1 8">Cell membrane</location>
        <topology evidence="1 8">Multi-pass membrane protein</topology>
    </subcellularLocation>
</comment>
<evidence type="ECO:0000256" key="3">
    <source>
        <dbReference type="ARBA" id="ARBA00022692"/>
    </source>
</evidence>